<dbReference type="GO" id="GO:0043565">
    <property type="term" value="F:sequence-specific DNA binding"/>
    <property type="evidence" value="ECO:0007669"/>
    <property type="project" value="InterPro"/>
</dbReference>
<evidence type="ECO:0000256" key="3">
    <source>
        <dbReference type="ARBA" id="ARBA00023163"/>
    </source>
</evidence>
<proteinExistence type="predicted"/>
<dbReference type="Gene3D" id="3.30.70.920">
    <property type="match status" value="1"/>
</dbReference>
<dbReference type="CDD" id="cd00090">
    <property type="entry name" value="HTH_ARSR"/>
    <property type="match status" value="1"/>
</dbReference>
<evidence type="ECO:0000256" key="1">
    <source>
        <dbReference type="ARBA" id="ARBA00023015"/>
    </source>
</evidence>
<keyword evidence="3" id="KW-0804">Transcription</keyword>
<dbReference type="SUPFAM" id="SSF54909">
    <property type="entry name" value="Dimeric alpha+beta barrel"/>
    <property type="match status" value="1"/>
</dbReference>
<dbReference type="InterPro" id="IPR019888">
    <property type="entry name" value="Tscrpt_reg_AsnC-like"/>
</dbReference>
<dbReference type="InterPro" id="IPR011991">
    <property type="entry name" value="ArsR-like_HTH"/>
</dbReference>
<dbReference type="PRINTS" id="PR00033">
    <property type="entry name" value="HTHASNC"/>
</dbReference>
<feature type="domain" description="HTH asnC-type" evidence="4">
    <location>
        <begin position="1"/>
        <end position="62"/>
    </location>
</feature>
<comment type="caution">
    <text evidence="5">The sequence shown here is derived from an EMBL/GenBank/DDBJ whole genome shotgun (WGS) entry which is preliminary data.</text>
</comment>
<evidence type="ECO:0000313" key="5">
    <source>
        <dbReference type="EMBL" id="HIX65768.1"/>
    </source>
</evidence>
<dbReference type="InterPro" id="IPR000485">
    <property type="entry name" value="AsnC-type_HTH_dom"/>
</dbReference>
<dbReference type="InterPro" id="IPR019887">
    <property type="entry name" value="Tscrpt_reg_AsnC/Lrp_C"/>
</dbReference>
<accession>A0A9D1WRC1</accession>
<gene>
    <name evidence="5" type="ORF">H9736_05905</name>
</gene>
<protein>
    <submittedName>
        <fullName evidence="5">Lrp/AsnC family transcriptional regulator</fullName>
    </submittedName>
</protein>
<dbReference type="PANTHER" id="PTHR30154">
    <property type="entry name" value="LEUCINE-RESPONSIVE REGULATORY PROTEIN"/>
    <property type="match status" value="1"/>
</dbReference>
<name>A0A9D1WRC1_9FIRM</name>
<keyword evidence="2" id="KW-0238">DNA-binding</keyword>
<sequence>MDRMDVKILRCLRENARMNAKVIGEQVQMSVSAVIERIRKLEASGIIKRYTVLLDSKLVGKDISAFISVSLEHPKYNDGFVEAVKRNNQVVECSYVTGDFDYILKVASKSTEDLTYLLGEIKSIQGVNLTKTLIVLNTFKNDVSVLPDMPD</sequence>
<dbReference type="Gene3D" id="1.10.10.10">
    <property type="entry name" value="Winged helix-like DNA-binding domain superfamily/Winged helix DNA-binding domain"/>
    <property type="match status" value="1"/>
</dbReference>
<dbReference type="EMBL" id="DXES01000126">
    <property type="protein sequence ID" value="HIX65768.1"/>
    <property type="molecule type" value="Genomic_DNA"/>
</dbReference>
<dbReference type="GO" id="GO:0043200">
    <property type="term" value="P:response to amino acid"/>
    <property type="evidence" value="ECO:0007669"/>
    <property type="project" value="TreeGrafter"/>
</dbReference>
<dbReference type="Pfam" id="PF01037">
    <property type="entry name" value="AsnC_trans_reg"/>
    <property type="match status" value="1"/>
</dbReference>
<dbReference type="InterPro" id="IPR011008">
    <property type="entry name" value="Dimeric_a/b-barrel"/>
</dbReference>
<evidence type="ECO:0000313" key="6">
    <source>
        <dbReference type="Proteomes" id="UP000886800"/>
    </source>
</evidence>
<dbReference type="SUPFAM" id="SSF46785">
    <property type="entry name" value="Winged helix' DNA-binding domain"/>
    <property type="match status" value="1"/>
</dbReference>
<keyword evidence="1" id="KW-0805">Transcription regulation</keyword>
<dbReference type="GO" id="GO:0005829">
    <property type="term" value="C:cytosol"/>
    <property type="evidence" value="ECO:0007669"/>
    <property type="project" value="TreeGrafter"/>
</dbReference>
<dbReference type="PANTHER" id="PTHR30154:SF34">
    <property type="entry name" value="TRANSCRIPTIONAL REGULATOR AZLB"/>
    <property type="match status" value="1"/>
</dbReference>
<evidence type="ECO:0000259" key="4">
    <source>
        <dbReference type="PROSITE" id="PS50956"/>
    </source>
</evidence>
<reference evidence="5" key="2">
    <citation type="submission" date="2021-04" db="EMBL/GenBank/DDBJ databases">
        <authorList>
            <person name="Gilroy R."/>
        </authorList>
    </citation>
    <scope>NUCLEOTIDE SEQUENCE</scope>
    <source>
        <strain evidence="5">CHK188-5543</strain>
    </source>
</reference>
<reference evidence="5" key="1">
    <citation type="journal article" date="2021" name="PeerJ">
        <title>Extensive microbial diversity within the chicken gut microbiome revealed by metagenomics and culture.</title>
        <authorList>
            <person name="Gilroy R."/>
            <person name="Ravi A."/>
            <person name="Getino M."/>
            <person name="Pursley I."/>
            <person name="Horton D.L."/>
            <person name="Alikhan N.F."/>
            <person name="Baker D."/>
            <person name="Gharbi K."/>
            <person name="Hall N."/>
            <person name="Watson M."/>
            <person name="Adriaenssens E.M."/>
            <person name="Foster-Nyarko E."/>
            <person name="Jarju S."/>
            <person name="Secka A."/>
            <person name="Antonio M."/>
            <person name="Oren A."/>
            <person name="Chaudhuri R.R."/>
            <person name="La Ragione R."/>
            <person name="Hildebrand F."/>
            <person name="Pallen M.J."/>
        </authorList>
    </citation>
    <scope>NUCLEOTIDE SEQUENCE</scope>
    <source>
        <strain evidence="5">CHK188-5543</strain>
    </source>
</reference>
<dbReference type="Pfam" id="PF13404">
    <property type="entry name" value="HTH_AsnC-type"/>
    <property type="match status" value="1"/>
</dbReference>
<organism evidence="5 6">
    <name type="scientific">Candidatus Anaerotruncus excrementipullorum</name>
    <dbReference type="NCBI Taxonomy" id="2838465"/>
    <lineage>
        <taxon>Bacteria</taxon>
        <taxon>Bacillati</taxon>
        <taxon>Bacillota</taxon>
        <taxon>Clostridia</taxon>
        <taxon>Eubacteriales</taxon>
        <taxon>Oscillospiraceae</taxon>
        <taxon>Anaerotruncus</taxon>
    </lineage>
</organism>
<dbReference type="SMART" id="SM00344">
    <property type="entry name" value="HTH_ASNC"/>
    <property type="match status" value="1"/>
</dbReference>
<dbReference type="InterPro" id="IPR036390">
    <property type="entry name" value="WH_DNA-bd_sf"/>
</dbReference>
<dbReference type="InterPro" id="IPR036388">
    <property type="entry name" value="WH-like_DNA-bd_sf"/>
</dbReference>
<dbReference type="AlphaFoldDB" id="A0A9D1WRC1"/>
<evidence type="ECO:0000256" key="2">
    <source>
        <dbReference type="ARBA" id="ARBA00023125"/>
    </source>
</evidence>
<dbReference type="Proteomes" id="UP000886800">
    <property type="component" value="Unassembled WGS sequence"/>
</dbReference>
<dbReference type="PROSITE" id="PS50956">
    <property type="entry name" value="HTH_ASNC_2"/>
    <property type="match status" value="1"/>
</dbReference>